<keyword evidence="4" id="KW-1185">Reference proteome</keyword>
<feature type="non-terminal residue" evidence="3">
    <location>
        <position position="1"/>
    </location>
</feature>
<sequence length="200" mass="22890">SDNKLKDSDLQIERIRIDIQHLFLGKIHSIKDKLDKVIGISKHLCGGATDLAIKCLMNSLTSNGNAENYHKVHGLLMALCCHHSCSWNTYVGKSFMKKHGFTERDFQLMCCISSWATCSLRKTKNNEHIGDIPDDFLINRYQKLDLKHEEREFIGIQCKRLIDMGRINFLENEGYDAQLITYIDKSVSLENVALLATCKK</sequence>
<dbReference type="Proteomes" id="UP001054945">
    <property type="component" value="Unassembled WGS sequence"/>
</dbReference>
<dbReference type="PANTHER" id="PTHR12998">
    <property type="entry name" value="TRNA:M(4)X MODIFICATION ENZYME TRM13 HOMOLOG"/>
    <property type="match status" value="1"/>
</dbReference>
<dbReference type="GO" id="GO:0030488">
    <property type="term" value="P:tRNA methylation"/>
    <property type="evidence" value="ECO:0007669"/>
    <property type="project" value="InterPro"/>
</dbReference>
<keyword evidence="1" id="KW-0862">Zinc</keyword>
<dbReference type="AlphaFoldDB" id="A0AAV4WVK7"/>
<evidence type="ECO:0000259" key="2">
    <source>
        <dbReference type="Pfam" id="PF05206"/>
    </source>
</evidence>
<comment type="function">
    <text evidence="1">tRNA methylase which 2'-O-methylates cytidine(4) in tRNA(Pro) and tRNA(Gly)(GCC), and adenosine(4) in tRNA(His).</text>
</comment>
<keyword evidence="1" id="KW-0863">Zinc-finger</keyword>
<dbReference type="InterPro" id="IPR039044">
    <property type="entry name" value="Trm13"/>
</dbReference>
<name>A0AAV4WVK7_CAEEX</name>
<keyword evidence="1" id="KW-0489">Methyltransferase</keyword>
<comment type="catalytic activity">
    <reaction evidence="1">
        <text>cytidine(4) in tRNA(Gly)(GCC) + S-adenosyl-L-methionine = 2'-O-methylcytidine(4) in tRNA(Gly)(GCC) + S-adenosyl-L-homocysteine + H(+)</text>
        <dbReference type="Rhea" id="RHEA:43192"/>
        <dbReference type="Rhea" id="RHEA-COMP:10399"/>
        <dbReference type="Rhea" id="RHEA-COMP:10400"/>
        <dbReference type="ChEBI" id="CHEBI:15378"/>
        <dbReference type="ChEBI" id="CHEBI:57856"/>
        <dbReference type="ChEBI" id="CHEBI:59789"/>
        <dbReference type="ChEBI" id="CHEBI:74495"/>
        <dbReference type="ChEBI" id="CHEBI:82748"/>
        <dbReference type="EC" id="2.1.1.225"/>
    </reaction>
</comment>
<accession>A0AAV4WVK7</accession>
<dbReference type="PANTHER" id="PTHR12998:SF0">
    <property type="entry name" value="TRNA:M(4)X MODIFICATION ENZYME TRM13 HOMOLOG"/>
    <property type="match status" value="1"/>
</dbReference>
<dbReference type="Pfam" id="PF05206">
    <property type="entry name" value="TRM13"/>
    <property type="match status" value="1"/>
</dbReference>
<evidence type="ECO:0000256" key="1">
    <source>
        <dbReference type="RuleBase" id="RU367103"/>
    </source>
</evidence>
<dbReference type="GO" id="GO:0008270">
    <property type="term" value="F:zinc ion binding"/>
    <property type="evidence" value="ECO:0007669"/>
    <property type="project" value="UniProtKB-KW"/>
</dbReference>
<proteinExistence type="inferred from homology"/>
<reference evidence="3 4" key="1">
    <citation type="submission" date="2021-06" db="EMBL/GenBank/DDBJ databases">
        <title>Caerostris extrusa draft genome.</title>
        <authorList>
            <person name="Kono N."/>
            <person name="Arakawa K."/>
        </authorList>
    </citation>
    <scope>NUCLEOTIDE SEQUENCE [LARGE SCALE GENOMIC DNA]</scope>
</reference>
<dbReference type="InterPro" id="IPR007871">
    <property type="entry name" value="Methyltransferase_TRM13"/>
</dbReference>
<evidence type="ECO:0000313" key="3">
    <source>
        <dbReference type="EMBL" id="GIY86368.1"/>
    </source>
</evidence>
<keyword evidence="1" id="KW-0808">Transferase</keyword>
<dbReference type="EMBL" id="BPLR01016785">
    <property type="protein sequence ID" value="GIY86368.1"/>
    <property type="molecule type" value="Genomic_DNA"/>
</dbReference>
<keyword evidence="1" id="KW-0949">S-adenosyl-L-methionine</keyword>
<organism evidence="3 4">
    <name type="scientific">Caerostris extrusa</name>
    <name type="common">Bark spider</name>
    <name type="synonym">Caerostris bankana</name>
    <dbReference type="NCBI Taxonomy" id="172846"/>
    <lineage>
        <taxon>Eukaryota</taxon>
        <taxon>Metazoa</taxon>
        <taxon>Ecdysozoa</taxon>
        <taxon>Arthropoda</taxon>
        <taxon>Chelicerata</taxon>
        <taxon>Arachnida</taxon>
        <taxon>Araneae</taxon>
        <taxon>Araneomorphae</taxon>
        <taxon>Entelegynae</taxon>
        <taxon>Araneoidea</taxon>
        <taxon>Araneidae</taxon>
        <taxon>Caerostris</taxon>
    </lineage>
</organism>
<protein>
    <recommendedName>
        <fullName evidence="1">tRNA:m(4)X modification enzyme TRM13</fullName>
        <ecNumber evidence="1">2.1.1.225</ecNumber>
    </recommendedName>
</protein>
<keyword evidence="1" id="KW-0819">tRNA processing</keyword>
<comment type="caution">
    <text evidence="3">The sequence shown here is derived from an EMBL/GenBank/DDBJ whole genome shotgun (WGS) entry which is preliminary data.</text>
</comment>
<comment type="catalytic activity">
    <reaction evidence="1">
        <text>adenosine(4) in tRNA(His) + S-adenosyl-L-methionine = 2'-O-methyladenosine(4) in tRNA(His) + S-adenosyl-L-homocysteine + H(+)</text>
        <dbReference type="Rhea" id="RHEA:43196"/>
        <dbReference type="Rhea" id="RHEA-COMP:10401"/>
        <dbReference type="Rhea" id="RHEA-COMP:10402"/>
        <dbReference type="ChEBI" id="CHEBI:15378"/>
        <dbReference type="ChEBI" id="CHEBI:57856"/>
        <dbReference type="ChEBI" id="CHEBI:59789"/>
        <dbReference type="ChEBI" id="CHEBI:74411"/>
        <dbReference type="ChEBI" id="CHEBI:74477"/>
        <dbReference type="EC" id="2.1.1.225"/>
    </reaction>
</comment>
<comment type="catalytic activity">
    <reaction evidence="1">
        <text>cytidine(4) in tRNA(Pro) + S-adenosyl-L-methionine = 2'-O-methylcytidine(4) in tRNA(Pro) + S-adenosyl-L-homocysteine + H(+)</text>
        <dbReference type="Rhea" id="RHEA:32767"/>
        <dbReference type="Rhea" id="RHEA-COMP:10397"/>
        <dbReference type="Rhea" id="RHEA-COMP:10398"/>
        <dbReference type="ChEBI" id="CHEBI:15378"/>
        <dbReference type="ChEBI" id="CHEBI:57856"/>
        <dbReference type="ChEBI" id="CHEBI:59789"/>
        <dbReference type="ChEBI" id="CHEBI:74495"/>
        <dbReference type="ChEBI" id="CHEBI:82748"/>
        <dbReference type="EC" id="2.1.1.225"/>
    </reaction>
</comment>
<keyword evidence="1" id="KW-0479">Metal-binding</keyword>
<feature type="domain" description="Methyltransferase TRM13" evidence="2">
    <location>
        <begin position="2"/>
        <end position="196"/>
    </location>
</feature>
<dbReference type="GO" id="GO:0106050">
    <property type="term" value="F:tRNA 2'-O-methyltransferase activity"/>
    <property type="evidence" value="ECO:0007669"/>
    <property type="project" value="UniProtKB-UniRule"/>
</dbReference>
<dbReference type="EC" id="2.1.1.225" evidence="1"/>
<comment type="similarity">
    <text evidence="1">Belongs to the methyltransferase TRM13 family.</text>
</comment>
<gene>
    <name evidence="3" type="primary">TRMT13</name>
    <name evidence="3" type="ORF">CEXT_66631</name>
</gene>
<evidence type="ECO:0000313" key="4">
    <source>
        <dbReference type="Proteomes" id="UP001054945"/>
    </source>
</evidence>